<keyword evidence="7" id="KW-1185">Reference proteome</keyword>
<dbReference type="EMBL" id="JAACJM010000152">
    <property type="protein sequence ID" value="KAF5342935.1"/>
    <property type="molecule type" value="Genomic_DNA"/>
</dbReference>
<dbReference type="Pfam" id="PF01753">
    <property type="entry name" value="zf-MYND"/>
    <property type="match status" value="1"/>
</dbReference>
<sequence>MCLQQFFVYNVKDKEQILTRTMDSIPTSSTTLLRFLSCSGSVRRQGLATESLLPCLEFALHILTDCCSGSKPFLIRFTADGGIQILTRLLRKLNSQRHVEQHKVAGCDLVERIAAIKWILLCLCGVFEHYGSQAVISALEGRLLMSMIRASRFMEFEEDHEPSDLLDQKLQLTSPMLELYRWIFNAIMVQLVHRKVLNLYVRSFEQINSESEKAGYGIFLQLVGPFKAGTQASKDSVGSKWTELLARSKLIKEKWEKYKEEGIFVCSNPDCSESDDEGLPKRCAKCKSAVYCSKRCQKRDWKFHHHREDCDETIKFVKEAGVPNDTDDLDDDFLHWWVTELVYDNQKRIKEETSKLINDEDNYKQNGHPICFINFRYFPPQVLLVPVYSLVECHQSDPLTFPLTRDTLESILETIEEGHSAIAYAAIPGRVELWQTVVTGVDLSGEGEPEDMQSPEKGGEE</sequence>
<evidence type="ECO:0000256" key="3">
    <source>
        <dbReference type="ARBA" id="ARBA00022833"/>
    </source>
</evidence>
<gene>
    <name evidence="6" type="ORF">D9758_014959</name>
</gene>
<keyword evidence="3" id="KW-0862">Zinc</keyword>
<accession>A0A8H5CJL1</accession>
<organism evidence="6 7">
    <name type="scientific">Tetrapyrgos nigripes</name>
    <dbReference type="NCBI Taxonomy" id="182062"/>
    <lineage>
        <taxon>Eukaryota</taxon>
        <taxon>Fungi</taxon>
        <taxon>Dikarya</taxon>
        <taxon>Basidiomycota</taxon>
        <taxon>Agaricomycotina</taxon>
        <taxon>Agaricomycetes</taxon>
        <taxon>Agaricomycetidae</taxon>
        <taxon>Agaricales</taxon>
        <taxon>Marasmiineae</taxon>
        <taxon>Marasmiaceae</taxon>
        <taxon>Tetrapyrgos</taxon>
    </lineage>
</organism>
<reference evidence="6 7" key="1">
    <citation type="journal article" date="2020" name="ISME J.">
        <title>Uncovering the hidden diversity of litter-decomposition mechanisms in mushroom-forming fungi.</title>
        <authorList>
            <person name="Floudas D."/>
            <person name="Bentzer J."/>
            <person name="Ahren D."/>
            <person name="Johansson T."/>
            <person name="Persson P."/>
            <person name="Tunlid A."/>
        </authorList>
    </citation>
    <scope>NUCLEOTIDE SEQUENCE [LARGE SCALE GENOMIC DNA]</scope>
    <source>
        <strain evidence="6 7">CBS 291.85</strain>
    </source>
</reference>
<dbReference type="Proteomes" id="UP000559256">
    <property type="component" value="Unassembled WGS sequence"/>
</dbReference>
<proteinExistence type="predicted"/>
<protein>
    <recommendedName>
        <fullName evidence="5">MYND-type domain-containing protein</fullName>
    </recommendedName>
</protein>
<dbReference type="AlphaFoldDB" id="A0A8H5CJL1"/>
<dbReference type="InterPro" id="IPR002893">
    <property type="entry name" value="Znf_MYND"/>
</dbReference>
<evidence type="ECO:0000259" key="5">
    <source>
        <dbReference type="PROSITE" id="PS50865"/>
    </source>
</evidence>
<dbReference type="Gene3D" id="6.10.140.2220">
    <property type="match status" value="1"/>
</dbReference>
<evidence type="ECO:0000313" key="6">
    <source>
        <dbReference type="EMBL" id="KAF5342935.1"/>
    </source>
</evidence>
<dbReference type="SUPFAM" id="SSF144232">
    <property type="entry name" value="HIT/MYND zinc finger-like"/>
    <property type="match status" value="1"/>
</dbReference>
<dbReference type="GO" id="GO:0008270">
    <property type="term" value="F:zinc ion binding"/>
    <property type="evidence" value="ECO:0007669"/>
    <property type="project" value="UniProtKB-KW"/>
</dbReference>
<evidence type="ECO:0000256" key="2">
    <source>
        <dbReference type="ARBA" id="ARBA00022771"/>
    </source>
</evidence>
<keyword evidence="2 4" id="KW-0863">Zinc-finger</keyword>
<dbReference type="OrthoDB" id="3007465at2759"/>
<name>A0A8H5CJL1_9AGAR</name>
<comment type="caution">
    <text evidence="6">The sequence shown here is derived from an EMBL/GenBank/DDBJ whole genome shotgun (WGS) entry which is preliminary data.</text>
</comment>
<dbReference type="PROSITE" id="PS50865">
    <property type="entry name" value="ZF_MYND_2"/>
    <property type="match status" value="1"/>
</dbReference>
<evidence type="ECO:0000256" key="1">
    <source>
        <dbReference type="ARBA" id="ARBA00022723"/>
    </source>
</evidence>
<evidence type="ECO:0000313" key="7">
    <source>
        <dbReference type="Proteomes" id="UP000559256"/>
    </source>
</evidence>
<feature type="domain" description="MYND-type" evidence="5">
    <location>
        <begin position="268"/>
        <end position="310"/>
    </location>
</feature>
<evidence type="ECO:0000256" key="4">
    <source>
        <dbReference type="PROSITE-ProRule" id="PRU00134"/>
    </source>
</evidence>
<keyword evidence="1" id="KW-0479">Metal-binding</keyword>